<dbReference type="InterPro" id="IPR002676">
    <property type="entry name" value="RimM_N"/>
</dbReference>
<name>A0ABU3K3C5_9BACT</name>
<dbReference type="Gene3D" id="2.30.30.240">
    <property type="entry name" value="PRC-barrel domain"/>
    <property type="match status" value="1"/>
</dbReference>
<evidence type="ECO:0000313" key="8">
    <source>
        <dbReference type="EMBL" id="MDT7040900.1"/>
    </source>
</evidence>
<keyword evidence="2 5" id="KW-0690">Ribosome biogenesis</keyword>
<evidence type="ECO:0000256" key="2">
    <source>
        <dbReference type="ARBA" id="ARBA00022517"/>
    </source>
</evidence>
<dbReference type="NCBIfam" id="TIGR02273">
    <property type="entry name" value="16S_RimM"/>
    <property type="match status" value="1"/>
</dbReference>
<feature type="domain" description="RimM N-terminal" evidence="6">
    <location>
        <begin position="19"/>
        <end position="99"/>
    </location>
</feature>
<dbReference type="HAMAP" id="MF_00014">
    <property type="entry name" value="Ribosome_mat_RimM"/>
    <property type="match status" value="1"/>
</dbReference>
<dbReference type="Pfam" id="PF24986">
    <property type="entry name" value="PRC_RimM"/>
    <property type="match status" value="1"/>
</dbReference>
<dbReference type="InterPro" id="IPR056792">
    <property type="entry name" value="PRC_RimM"/>
</dbReference>
<keyword evidence="3 5" id="KW-0698">rRNA processing</keyword>
<comment type="subunit">
    <text evidence="5">Binds ribosomal protein uS19.</text>
</comment>
<dbReference type="Pfam" id="PF01782">
    <property type="entry name" value="RimM"/>
    <property type="match status" value="1"/>
</dbReference>
<comment type="domain">
    <text evidence="5">The PRC barrel domain binds ribosomal protein uS19.</text>
</comment>
<dbReference type="Gene3D" id="2.40.30.60">
    <property type="entry name" value="RimM"/>
    <property type="match status" value="1"/>
</dbReference>
<keyword evidence="9" id="KW-1185">Reference proteome</keyword>
<dbReference type="EMBL" id="JAQOUE010000001">
    <property type="protein sequence ID" value="MDT7040900.1"/>
    <property type="molecule type" value="Genomic_DNA"/>
</dbReference>
<proteinExistence type="inferred from homology"/>
<sequence length="186" mass="20762">MESHYIVDGDVMPETEFVTIGKIVKPFGVRGQVRVLSLTDVPGRLENLDEVRIETASGESLVTKVSDVHSDGRSYLFRFQAFSSPEEVAAFRGAWLKVPLNTVPPAPEGHHYQFELIGLTVKEESGKVLGVLEEVIETPAQHLFVIRGQDGELLLPAFKKWIQKVDIPGQEMIVFPKEEWSGDYAV</sequence>
<keyword evidence="4 5" id="KW-0143">Chaperone</keyword>
<gene>
    <name evidence="5 8" type="primary">rimM</name>
    <name evidence="8" type="ORF">PPG34_00975</name>
</gene>
<dbReference type="InterPro" id="IPR011033">
    <property type="entry name" value="PRC_barrel-like_sf"/>
</dbReference>
<dbReference type="RefSeq" id="WP_313831259.1">
    <property type="nucleotide sequence ID" value="NZ_JAQOUE010000001.1"/>
</dbReference>
<evidence type="ECO:0000256" key="4">
    <source>
        <dbReference type="ARBA" id="ARBA00023186"/>
    </source>
</evidence>
<organism evidence="8 9">
    <name type="scientific">Candidatus Nitronereus thalassa</name>
    <dbReference type="NCBI Taxonomy" id="3020898"/>
    <lineage>
        <taxon>Bacteria</taxon>
        <taxon>Pseudomonadati</taxon>
        <taxon>Nitrospirota</taxon>
        <taxon>Nitrospiria</taxon>
        <taxon>Nitrospirales</taxon>
        <taxon>Nitrospiraceae</taxon>
        <taxon>Candidatus Nitronereus</taxon>
    </lineage>
</organism>
<evidence type="ECO:0000256" key="5">
    <source>
        <dbReference type="HAMAP-Rule" id="MF_00014"/>
    </source>
</evidence>
<evidence type="ECO:0000259" key="7">
    <source>
        <dbReference type="Pfam" id="PF24986"/>
    </source>
</evidence>
<dbReference type="SUPFAM" id="SSF50346">
    <property type="entry name" value="PRC-barrel domain"/>
    <property type="match status" value="1"/>
</dbReference>
<dbReference type="SUPFAM" id="SSF50447">
    <property type="entry name" value="Translation proteins"/>
    <property type="match status" value="1"/>
</dbReference>
<reference evidence="8 9" key="1">
    <citation type="journal article" date="2023" name="ISME J.">
        <title>Cultivation and genomic characterization of novel and ubiquitous marine nitrite-oxidizing bacteria from the Nitrospirales.</title>
        <authorList>
            <person name="Mueller A.J."/>
            <person name="Daebeler A."/>
            <person name="Herbold C.W."/>
            <person name="Kirkegaard R.H."/>
            <person name="Daims H."/>
        </authorList>
    </citation>
    <scope>NUCLEOTIDE SEQUENCE [LARGE SCALE GENOMIC DNA]</scope>
    <source>
        <strain evidence="8 9">EB</strain>
    </source>
</reference>
<dbReference type="PANTHER" id="PTHR33692:SF1">
    <property type="entry name" value="RIBOSOME MATURATION FACTOR RIMM"/>
    <property type="match status" value="1"/>
</dbReference>
<comment type="function">
    <text evidence="5">An accessory protein needed during the final step in the assembly of 30S ribosomal subunit, possibly for assembly of the head region. Essential for efficient processing of 16S rRNA. May be needed both before and after RbfA during the maturation of 16S rRNA. It has affinity for free ribosomal 30S subunits but not for 70S ribosomes.</text>
</comment>
<dbReference type="InterPro" id="IPR011961">
    <property type="entry name" value="RimM"/>
</dbReference>
<dbReference type="InterPro" id="IPR036976">
    <property type="entry name" value="RimM_N_sf"/>
</dbReference>
<comment type="similarity">
    <text evidence="5">Belongs to the RimM family.</text>
</comment>
<dbReference type="PANTHER" id="PTHR33692">
    <property type="entry name" value="RIBOSOME MATURATION FACTOR RIMM"/>
    <property type="match status" value="1"/>
</dbReference>
<protein>
    <recommendedName>
        <fullName evidence="5">Ribosome maturation factor RimM</fullName>
    </recommendedName>
</protein>
<evidence type="ECO:0000256" key="1">
    <source>
        <dbReference type="ARBA" id="ARBA00022490"/>
    </source>
</evidence>
<keyword evidence="1 5" id="KW-0963">Cytoplasm</keyword>
<evidence type="ECO:0000256" key="3">
    <source>
        <dbReference type="ARBA" id="ARBA00022552"/>
    </source>
</evidence>
<accession>A0ABU3K3C5</accession>
<dbReference type="Proteomes" id="UP001250932">
    <property type="component" value="Unassembled WGS sequence"/>
</dbReference>
<dbReference type="InterPro" id="IPR009000">
    <property type="entry name" value="Transl_B-barrel_sf"/>
</dbReference>
<evidence type="ECO:0000259" key="6">
    <source>
        <dbReference type="Pfam" id="PF01782"/>
    </source>
</evidence>
<comment type="subcellular location">
    <subcellularLocation>
        <location evidence="5">Cytoplasm</location>
    </subcellularLocation>
</comment>
<feature type="domain" description="Ribosome maturation factor RimM PRC barrel" evidence="7">
    <location>
        <begin position="114"/>
        <end position="178"/>
    </location>
</feature>
<comment type="caution">
    <text evidence="8">The sequence shown here is derived from an EMBL/GenBank/DDBJ whole genome shotgun (WGS) entry which is preliminary data.</text>
</comment>
<evidence type="ECO:0000313" key="9">
    <source>
        <dbReference type="Proteomes" id="UP001250932"/>
    </source>
</evidence>